<dbReference type="HOGENOM" id="CLU_010101_0_0_1"/>
<evidence type="ECO:0000313" key="3">
    <source>
        <dbReference type="Proteomes" id="UP000005206"/>
    </source>
</evidence>
<dbReference type="Proteomes" id="UP000005206">
    <property type="component" value="Chromosome 2"/>
</dbReference>
<dbReference type="KEGG" id="nhe:NECHADRAFT_57965"/>
<dbReference type="OrthoDB" id="4152802at2759"/>
<feature type="compositionally biased region" description="Polar residues" evidence="1">
    <location>
        <begin position="518"/>
        <end position="528"/>
    </location>
</feature>
<keyword evidence="3" id="KW-1185">Reference proteome</keyword>
<feature type="region of interest" description="Disordered" evidence="1">
    <location>
        <begin position="263"/>
        <end position="321"/>
    </location>
</feature>
<feature type="compositionally biased region" description="Basic residues" evidence="1">
    <location>
        <begin position="1"/>
        <end position="16"/>
    </location>
</feature>
<dbReference type="GeneID" id="9668086"/>
<dbReference type="AlphaFoldDB" id="C7Z6R1"/>
<dbReference type="RefSeq" id="XP_003046451.1">
    <property type="nucleotide sequence ID" value="XM_003046405.1"/>
</dbReference>
<feature type="region of interest" description="Disordered" evidence="1">
    <location>
        <begin position="210"/>
        <end position="247"/>
    </location>
</feature>
<feature type="region of interest" description="Disordered" evidence="1">
    <location>
        <begin position="588"/>
        <end position="818"/>
    </location>
</feature>
<feature type="compositionally biased region" description="Acidic residues" evidence="1">
    <location>
        <begin position="673"/>
        <end position="683"/>
    </location>
</feature>
<feature type="compositionally biased region" description="Basic residues" evidence="1">
    <location>
        <begin position="807"/>
        <end position="818"/>
    </location>
</feature>
<dbReference type="eggNOG" id="ENOG502S7JR">
    <property type="taxonomic scope" value="Eukaryota"/>
</dbReference>
<evidence type="ECO:0000313" key="2">
    <source>
        <dbReference type="EMBL" id="EEU40738.1"/>
    </source>
</evidence>
<feature type="compositionally biased region" description="Basic and acidic residues" evidence="1">
    <location>
        <begin position="360"/>
        <end position="373"/>
    </location>
</feature>
<proteinExistence type="predicted"/>
<organism evidence="2 3">
    <name type="scientific">Fusarium vanettenii (strain ATCC MYA-4622 / CBS 123669 / FGSC 9596 / NRRL 45880 / 77-13-4)</name>
    <name type="common">Fusarium solani subsp. pisi</name>
    <dbReference type="NCBI Taxonomy" id="660122"/>
    <lineage>
        <taxon>Eukaryota</taxon>
        <taxon>Fungi</taxon>
        <taxon>Dikarya</taxon>
        <taxon>Ascomycota</taxon>
        <taxon>Pezizomycotina</taxon>
        <taxon>Sordariomycetes</taxon>
        <taxon>Hypocreomycetidae</taxon>
        <taxon>Hypocreales</taxon>
        <taxon>Nectriaceae</taxon>
        <taxon>Fusarium</taxon>
        <taxon>Fusarium solani species complex</taxon>
        <taxon>Fusarium vanettenii</taxon>
    </lineage>
</organism>
<dbReference type="EMBL" id="GG698910">
    <property type="protein sequence ID" value="EEU40738.1"/>
    <property type="molecule type" value="Genomic_DNA"/>
</dbReference>
<feature type="compositionally biased region" description="Acidic residues" evidence="1">
    <location>
        <begin position="343"/>
        <end position="359"/>
    </location>
</feature>
<feature type="compositionally biased region" description="Basic residues" evidence="1">
    <location>
        <begin position="154"/>
        <end position="169"/>
    </location>
</feature>
<accession>C7Z6R1</accession>
<feature type="compositionally biased region" description="Basic and acidic residues" evidence="1">
    <location>
        <begin position="699"/>
        <end position="710"/>
    </location>
</feature>
<feature type="compositionally biased region" description="Basic and acidic residues" evidence="1">
    <location>
        <begin position="263"/>
        <end position="274"/>
    </location>
</feature>
<feature type="compositionally biased region" description="Basic and acidic residues" evidence="1">
    <location>
        <begin position="445"/>
        <end position="458"/>
    </location>
</feature>
<protein>
    <submittedName>
        <fullName evidence="2">Uncharacterized protein</fullName>
    </submittedName>
</protein>
<feature type="compositionally biased region" description="Low complexity" evidence="1">
    <location>
        <begin position="492"/>
        <end position="511"/>
    </location>
</feature>
<dbReference type="VEuPathDB" id="FungiDB:NECHADRAFT_57965"/>
<feature type="compositionally biased region" description="Polar residues" evidence="1">
    <location>
        <begin position="755"/>
        <end position="764"/>
    </location>
</feature>
<feature type="compositionally biased region" description="Acidic residues" evidence="1">
    <location>
        <begin position="745"/>
        <end position="754"/>
    </location>
</feature>
<feature type="compositionally biased region" description="Basic and acidic residues" evidence="1">
    <location>
        <begin position="283"/>
        <end position="306"/>
    </location>
</feature>
<feature type="region of interest" description="Disordered" evidence="1">
    <location>
        <begin position="341"/>
        <end position="568"/>
    </location>
</feature>
<feature type="compositionally biased region" description="Basic and acidic residues" evidence="1">
    <location>
        <begin position="62"/>
        <end position="77"/>
    </location>
</feature>
<reference evidence="2 3" key="1">
    <citation type="journal article" date="2009" name="PLoS Genet.">
        <title>The genome of Nectria haematococca: contribution of supernumerary chromosomes to gene expansion.</title>
        <authorList>
            <person name="Coleman J.J."/>
            <person name="Rounsley S.D."/>
            <person name="Rodriguez-Carres M."/>
            <person name="Kuo A."/>
            <person name="Wasmann C.C."/>
            <person name="Grimwood J."/>
            <person name="Schmutz J."/>
            <person name="Taga M."/>
            <person name="White G.J."/>
            <person name="Zhou S."/>
            <person name="Schwartz D.C."/>
            <person name="Freitag M."/>
            <person name="Ma L.J."/>
            <person name="Danchin E.G."/>
            <person name="Henrissat B."/>
            <person name="Coutinho P.M."/>
            <person name="Nelson D.R."/>
            <person name="Straney D."/>
            <person name="Napoli C.A."/>
            <person name="Barker B.M."/>
            <person name="Gribskov M."/>
            <person name="Rep M."/>
            <person name="Kroken S."/>
            <person name="Molnar I."/>
            <person name="Rensing C."/>
            <person name="Kennell J.C."/>
            <person name="Zamora J."/>
            <person name="Farman M.L."/>
            <person name="Selker E.U."/>
            <person name="Salamov A."/>
            <person name="Shapiro H."/>
            <person name="Pangilinan J."/>
            <person name="Lindquist E."/>
            <person name="Lamers C."/>
            <person name="Grigoriev I.V."/>
            <person name="Geiser D.M."/>
            <person name="Covert S.F."/>
            <person name="Temporini E."/>
            <person name="Vanetten H.D."/>
        </authorList>
    </citation>
    <scope>NUCLEOTIDE SEQUENCE [LARGE SCALE GENOMIC DNA]</scope>
    <source>
        <strain evidence="3">ATCC MYA-4622 / CBS 123669 / FGSC 9596 / NRRL 45880 / 77-13-4</strain>
    </source>
</reference>
<dbReference type="STRING" id="660122.C7Z6R1"/>
<feature type="compositionally biased region" description="Low complexity" evidence="1">
    <location>
        <begin position="389"/>
        <end position="401"/>
    </location>
</feature>
<feature type="compositionally biased region" description="Basic and acidic residues" evidence="1">
    <location>
        <begin position="119"/>
        <end position="129"/>
    </location>
</feature>
<gene>
    <name evidence="2" type="ORF">NECHADRAFT_57965</name>
</gene>
<sequence>MALWPFRRRSSRKRSRSGAALSDAEGAPPPTNEGVKAGLKKRRTEPARLQRATRTYSFSPGRQDDIRVDRDRDDRSPARHRPGRSRTTGNRDEDIGAWDRTPTLRPTEQPGRRKTSKRRREERNREAEIKAMSNFVPVRPATDQWTSGRPMKKDSKRSKTGGIGRHRPSRTSDVSLPVPGSIHSSLSSDSEFGSYKVSALAALAPRPTLRYTPNSRWTTPHLPAPHRSGSQRRKLLDQEPIPEETMRAHKRIDSLADDLDAHDLRELMERDNRRREKKKQKERQKMERRLAQRAEKQKAEEIEAKKSGTPPPENLERGVMGRELAGLGIEPASAVIVSKPDVSEEPEPMDLTADAEEVVESPKKTEESFHRTDTVTSEQPTPMEEVATKDTSSMMRTSTDTGRISPGSRRLSGILRSVKSRSRSTLRSDRDKMVSPPPETINEEDVLRHDTHDSDGSRAGHFSIKAFLRLGSKRQRHSGPSSFSNTSREEMQAAAAAAQARAQAQAHALARLEGEDSPNASRTNTGNYISRKPSAGAPKRTRSRFREDLPELPLSPPASRVQSPEAEPPMPVLTEQKIHEMEQLRSLGVRYDTPTSGHRSVDAVRRTTPSTMERAYVSPSPEAGMSMSLASIDSEGSWLSGNPSARRAAMRDSIRRANQREHVDTTDSPTNSTEEDLEIVEDEYLTKLTPRRNSGQDLMGRRSGEGRPSSDEEDLVDDADMKWGRVGSQPEVVHRYTMKSHEGLLEMESEDEDSQASPISPSSQEDADIQRAKSVSLGKGHVRNFSAGSAKLLDITPRPSVDARRSSERRRSHVLPAM</sequence>
<feature type="compositionally biased region" description="Basic and acidic residues" evidence="1">
    <location>
        <begin position="649"/>
        <end position="665"/>
    </location>
</feature>
<feature type="region of interest" description="Disordered" evidence="1">
    <location>
        <begin position="1"/>
        <end position="190"/>
    </location>
</feature>
<evidence type="ECO:0000256" key="1">
    <source>
        <dbReference type="SAM" id="MobiDB-lite"/>
    </source>
</evidence>
<dbReference type="OMA" id="RRADRYM"/>
<name>C7Z6R1_FUSV7</name>
<dbReference type="InParanoid" id="C7Z6R1"/>